<reference evidence="2 3" key="1">
    <citation type="journal article" date="2021" name="Hortic Res">
        <title>The domestication of Cucurbita argyrosperma as revealed by the genome of its wild relative.</title>
        <authorList>
            <person name="Barrera-Redondo J."/>
            <person name="Sanchez-de la Vega G."/>
            <person name="Aguirre-Liguori J.A."/>
            <person name="Castellanos-Morales G."/>
            <person name="Gutierrez-Guerrero Y.T."/>
            <person name="Aguirre-Dugua X."/>
            <person name="Aguirre-Planter E."/>
            <person name="Tenaillon M.I."/>
            <person name="Lira-Saade R."/>
            <person name="Eguiarte L.E."/>
        </authorList>
    </citation>
    <scope>NUCLEOTIDE SEQUENCE [LARGE SCALE GENOMIC DNA]</scope>
    <source>
        <strain evidence="2">JBR-2021</strain>
    </source>
</reference>
<evidence type="ECO:0000313" key="2">
    <source>
        <dbReference type="EMBL" id="KAG6588454.1"/>
    </source>
</evidence>
<name>A0AAV6MWP7_9ROSI</name>
<dbReference type="AlphaFoldDB" id="A0AAV6MWP7"/>
<proteinExistence type="predicted"/>
<feature type="non-terminal residue" evidence="2">
    <location>
        <position position="1"/>
    </location>
</feature>
<organism evidence="2 3">
    <name type="scientific">Cucurbita argyrosperma subsp. sororia</name>
    <dbReference type="NCBI Taxonomy" id="37648"/>
    <lineage>
        <taxon>Eukaryota</taxon>
        <taxon>Viridiplantae</taxon>
        <taxon>Streptophyta</taxon>
        <taxon>Embryophyta</taxon>
        <taxon>Tracheophyta</taxon>
        <taxon>Spermatophyta</taxon>
        <taxon>Magnoliopsida</taxon>
        <taxon>eudicotyledons</taxon>
        <taxon>Gunneridae</taxon>
        <taxon>Pentapetalae</taxon>
        <taxon>rosids</taxon>
        <taxon>fabids</taxon>
        <taxon>Cucurbitales</taxon>
        <taxon>Cucurbitaceae</taxon>
        <taxon>Cucurbiteae</taxon>
        <taxon>Cucurbita</taxon>
    </lineage>
</organism>
<evidence type="ECO:0000313" key="3">
    <source>
        <dbReference type="Proteomes" id="UP000685013"/>
    </source>
</evidence>
<comment type="caution">
    <text evidence="2">The sequence shown here is derived from an EMBL/GenBank/DDBJ whole genome shotgun (WGS) entry which is preliminary data.</text>
</comment>
<dbReference type="InterPro" id="IPR011665">
    <property type="entry name" value="BRF1_TBP-bd_dom"/>
</dbReference>
<keyword evidence="3" id="KW-1185">Reference proteome</keyword>
<dbReference type="EMBL" id="JAGKQH010000011">
    <property type="protein sequence ID" value="KAG6588454.1"/>
    <property type="molecule type" value="Genomic_DNA"/>
</dbReference>
<dbReference type="Proteomes" id="UP000685013">
    <property type="component" value="Chromosome 11"/>
</dbReference>
<dbReference type="Pfam" id="PF07741">
    <property type="entry name" value="BRF1"/>
    <property type="match status" value="1"/>
</dbReference>
<accession>A0AAV6MWP7</accession>
<feature type="domain" description="Brf1 TBP-binding" evidence="1">
    <location>
        <begin position="32"/>
        <end position="103"/>
    </location>
</feature>
<protein>
    <recommendedName>
        <fullName evidence="1">Brf1 TBP-binding domain-containing protein</fullName>
    </recommendedName>
</protein>
<evidence type="ECO:0000259" key="1">
    <source>
        <dbReference type="Pfam" id="PF07741"/>
    </source>
</evidence>
<sequence length="120" mass="13266">MDIFASTPNGLSRASIIFTYVPLFAIPGSRSQVDGYLHNEEEKHYKKIIWEEMNREYLEEQAAKDAAAAAAKNAYEANFQNCSADLKAAKDLADAAAAAVAKSRKVSLVFLLFHFCHPVI</sequence>
<gene>
    <name evidence="2" type="ORF">SDJN03_17019</name>
</gene>